<evidence type="ECO:0000256" key="6">
    <source>
        <dbReference type="ARBA" id="ARBA00023128"/>
    </source>
</evidence>
<keyword evidence="4 8" id="KW-0999">Mitochondrion inner membrane</keyword>
<evidence type="ECO:0000256" key="8">
    <source>
        <dbReference type="RuleBase" id="RU363009"/>
    </source>
</evidence>
<organism evidence="9 10">
    <name type="scientific">Timema podura</name>
    <name type="common">Walking stick</name>
    <dbReference type="NCBI Taxonomy" id="61482"/>
    <lineage>
        <taxon>Eukaryota</taxon>
        <taxon>Metazoa</taxon>
        <taxon>Ecdysozoa</taxon>
        <taxon>Arthropoda</taxon>
        <taxon>Hexapoda</taxon>
        <taxon>Insecta</taxon>
        <taxon>Pterygota</taxon>
        <taxon>Neoptera</taxon>
        <taxon>Polyneoptera</taxon>
        <taxon>Phasmatodea</taxon>
        <taxon>Timematodea</taxon>
        <taxon>Timematoidea</taxon>
        <taxon>Timematidae</taxon>
        <taxon>Timema</taxon>
    </lineage>
</organism>
<comment type="caution">
    <text evidence="9">The sequence shown here is derived from an EMBL/GenBank/DDBJ whole genome shotgun (WGS) entry which is preliminary data.</text>
</comment>
<accession>A0ABN7P806</accession>
<dbReference type="Pfam" id="PF15884">
    <property type="entry name" value="QIL1"/>
    <property type="match status" value="1"/>
</dbReference>
<proteinExistence type="inferred from homology"/>
<comment type="similarity">
    <text evidence="2 8">Belongs to the MICOS complex subunit Mic13 family.</text>
</comment>
<evidence type="ECO:0000313" key="10">
    <source>
        <dbReference type="Proteomes" id="UP001153148"/>
    </source>
</evidence>
<evidence type="ECO:0000256" key="1">
    <source>
        <dbReference type="ARBA" id="ARBA00004434"/>
    </source>
</evidence>
<keyword evidence="3" id="KW-0812">Transmembrane</keyword>
<evidence type="ECO:0000256" key="7">
    <source>
        <dbReference type="ARBA" id="ARBA00023136"/>
    </source>
</evidence>
<keyword evidence="10" id="KW-1185">Reference proteome</keyword>
<keyword evidence="6 8" id="KW-0496">Mitochondrion</keyword>
<evidence type="ECO:0000256" key="2">
    <source>
        <dbReference type="ARBA" id="ARBA00006771"/>
    </source>
</evidence>
<protein>
    <recommendedName>
        <fullName evidence="8">MICOS complex subunit MIC13</fullName>
    </recommendedName>
</protein>
<dbReference type="InterPro" id="IPR026769">
    <property type="entry name" value="Mic13"/>
</dbReference>
<dbReference type="Proteomes" id="UP001153148">
    <property type="component" value="Unassembled WGS sequence"/>
</dbReference>
<evidence type="ECO:0000256" key="4">
    <source>
        <dbReference type="ARBA" id="ARBA00022792"/>
    </source>
</evidence>
<evidence type="ECO:0000313" key="9">
    <source>
        <dbReference type="EMBL" id="CAG2061537.1"/>
    </source>
</evidence>
<keyword evidence="5" id="KW-1133">Transmembrane helix</keyword>
<reference evidence="9" key="1">
    <citation type="submission" date="2021-03" db="EMBL/GenBank/DDBJ databases">
        <authorList>
            <person name="Tran Van P."/>
        </authorList>
    </citation>
    <scope>NUCLEOTIDE SEQUENCE</scope>
</reference>
<evidence type="ECO:0000256" key="3">
    <source>
        <dbReference type="ARBA" id="ARBA00022692"/>
    </source>
</evidence>
<comment type="function">
    <text evidence="8">Component of the MICOS complex, a large protein complex of the mitochondrial inner membrane that plays crucial roles in the maintenance of crista junctions, inner membrane architecture, and formation of contact sites to the outer membrane.</text>
</comment>
<sequence>MDVGLSGETRGDCTGFGAKAGLAGAAIYYTVKEGLWGDSERTEQLYKKLYSLSVPYIKEVPIEVPQIPKIGEISYEAQHYWNKGVKASFAFIRDLPVHVTNLTKTGAAKLSEQFQQLNSGKDTEEKIKEN</sequence>
<dbReference type="PANTHER" id="PTHR31816">
    <property type="entry name" value="MICOS COMPLEX SUBUNIT MIC13"/>
    <property type="match status" value="1"/>
</dbReference>
<dbReference type="PANTHER" id="PTHR31816:SF3">
    <property type="entry name" value="MICOS COMPLEX SUBUNIT MIC13"/>
    <property type="match status" value="1"/>
</dbReference>
<comment type="subcellular location">
    <subcellularLocation>
        <location evidence="1 8">Mitochondrion inner membrane</location>
        <topology evidence="1 8">Single-pass membrane protein</topology>
    </subcellularLocation>
</comment>
<name>A0ABN7P806_TIMPD</name>
<dbReference type="EMBL" id="CAJPIN010016255">
    <property type="protein sequence ID" value="CAG2061537.1"/>
    <property type="molecule type" value="Genomic_DNA"/>
</dbReference>
<keyword evidence="7" id="KW-0472">Membrane</keyword>
<gene>
    <name evidence="9" type="ORF">TPAB3V08_LOCUS8491</name>
</gene>
<evidence type="ECO:0000256" key="5">
    <source>
        <dbReference type="ARBA" id="ARBA00022989"/>
    </source>
</evidence>
<comment type="subunit">
    <text evidence="8">Component of the mitochondrial contact site and cristae organizing system (MICOS) complex.</text>
</comment>